<dbReference type="PRINTS" id="PR00477">
    <property type="entry name" value="PHGLYCKINASE"/>
</dbReference>
<keyword evidence="13" id="KW-0460">Magnesium</keyword>
<dbReference type="Proteomes" id="UP001214638">
    <property type="component" value="Unassembled WGS sequence"/>
</dbReference>
<feature type="binding site" evidence="16">
    <location>
        <position position="311"/>
    </location>
    <ligand>
        <name>ATP</name>
        <dbReference type="ChEBI" id="CHEBI:30616"/>
    </ligand>
</feature>
<feature type="binding site" evidence="15">
    <location>
        <position position="169"/>
    </location>
    <ligand>
        <name>(2R)-3-phosphoglycerate</name>
        <dbReference type="ChEBI" id="CHEBI:58272"/>
    </ligand>
</feature>
<comment type="catalytic activity">
    <reaction evidence="1 17">
        <text>(2R)-3-phosphoglycerate + ATP = (2R)-3-phospho-glyceroyl phosphate + ADP</text>
        <dbReference type="Rhea" id="RHEA:14801"/>
        <dbReference type="ChEBI" id="CHEBI:30616"/>
        <dbReference type="ChEBI" id="CHEBI:57604"/>
        <dbReference type="ChEBI" id="CHEBI:58272"/>
        <dbReference type="ChEBI" id="CHEBI:456216"/>
        <dbReference type="EC" id="2.7.2.3"/>
    </reaction>
</comment>
<evidence type="ECO:0000256" key="5">
    <source>
        <dbReference type="ARBA" id="ARBA00011245"/>
    </source>
</evidence>
<dbReference type="PROSITE" id="PS00111">
    <property type="entry name" value="PGLYCERATE_KINASE"/>
    <property type="match status" value="1"/>
</dbReference>
<keyword evidence="9" id="KW-0479">Metal-binding</keyword>
<feature type="binding site" evidence="15">
    <location>
        <begin position="66"/>
        <end position="69"/>
    </location>
    <ligand>
        <name>substrate</name>
    </ligand>
</feature>
<evidence type="ECO:0000256" key="17">
    <source>
        <dbReference type="RuleBase" id="RU000532"/>
    </source>
</evidence>
<keyword evidence="11 17" id="KW-0418">Kinase</keyword>
<dbReference type="GO" id="GO:0043531">
    <property type="term" value="F:ADP binding"/>
    <property type="evidence" value="ECO:0007669"/>
    <property type="project" value="TreeGrafter"/>
</dbReference>
<dbReference type="EMBL" id="JALLKP010000002">
    <property type="protein sequence ID" value="KAK2196890.1"/>
    <property type="molecule type" value="Genomic_DNA"/>
</dbReference>
<feature type="binding site" evidence="16">
    <location>
        <position position="218"/>
    </location>
    <ligand>
        <name>ATP</name>
        <dbReference type="ChEBI" id="CHEBI:30616"/>
    </ligand>
</feature>
<sequence>MSTLSEKLGLADIVSELPGKRVVVRVDYNVPLGDGKVLDATRVKATIPTINFLLEHNVKTIILISHCGRPDGEKNPKYSLRPVADVLSSLLDGRRIEFIDDCIGERVENACNNAGDKTIFLLENLRFYAEEEGVKNDVKVDKELVDKFRAQLTKLGDIYVNDAFGTAHRAHSSIVGIDLPLKVAGFLMKKELDYFSKALENPTRPLLSILGGAKVRDKIQLITALLEKANMLFIGGGMAYTFKHVNEGMEIGTSLFDEEGKHIVKEVIEKAKQKGVELYFPVDFKITTEFSNTTPVQIVTDKEGIPPTHMGLDCGPKTLELLKSVVARAKTIVWNGPLGVSEMSNFAEGSVGALDIVGEATAAGAISIIGGGDTAALAETNNRSHLFSHVSTGGGAALKLMEGKVLPGVDALSTRK</sequence>
<keyword evidence="10" id="KW-0547">Nucleotide-binding</keyword>
<dbReference type="FunFam" id="3.40.50.1260:FF:000003">
    <property type="entry name" value="Phosphoglycerate kinase"/>
    <property type="match status" value="1"/>
</dbReference>
<dbReference type="GO" id="GO:0004618">
    <property type="term" value="F:phosphoglycerate kinase activity"/>
    <property type="evidence" value="ECO:0007669"/>
    <property type="project" value="UniProtKB-EC"/>
</dbReference>
<dbReference type="SUPFAM" id="SSF53748">
    <property type="entry name" value="Phosphoglycerate kinase"/>
    <property type="match status" value="1"/>
</dbReference>
<dbReference type="GO" id="GO:0006096">
    <property type="term" value="P:glycolytic process"/>
    <property type="evidence" value="ECO:0007669"/>
    <property type="project" value="UniProtKB-KW"/>
</dbReference>
<reference evidence="19" key="1">
    <citation type="journal article" date="2023" name="Nat. Microbiol.">
        <title>Babesia duncani multi-omics identifies virulence factors and drug targets.</title>
        <authorList>
            <person name="Singh P."/>
            <person name="Lonardi S."/>
            <person name="Liang Q."/>
            <person name="Vydyam P."/>
            <person name="Khabirova E."/>
            <person name="Fang T."/>
            <person name="Gihaz S."/>
            <person name="Thekkiniath J."/>
            <person name="Munshi M."/>
            <person name="Abel S."/>
            <person name="Ciampossin L."/>
            <person name="Batugedara G."/>
            <person name="Gupta M."/>
            <person name="Lu X.M."/>
            <person name="Lenz T."/>
            <person name="Chakravarty S."/>
            <person name="Cornillot E."/>
            <person name="Hu Y."/>
            <person name="Ma W."/>
            <person name="Gonzalez L.M."/>
            <person name="Sanchez S."/>
            <person name="Estrada K."/>
            <person name="Sanchez-Flores A."/>
            <person name="Montero E."/>
            <person name="Harb O.S."/>
            <person name="Le Roch K.G."/>
            <person name="Mamoun C.B."/>
        </authorList>
    </citation>
    <scope>NUCLEOTIDE SEQUENCE</scope>
    <source>
        <strain evidence="19">WA1</strain>
    </source>
</reference>
<evidence type="ECO:0000256" key="11">
    <source>
        <dbReference type="ARBA" id="ARBA00022777"/>
    </source>
</evidence>
<evidence type="ECO:0000256" key="18">
    <source>
        <dbReference type="RuleBase" id="RU000696"/>
    </source>
</evidence>
<keyword evidence="8 17" id="KW-0808">Transferase</keyword>
<dbReference type="CDD" id="cd00318">
    <property type="entry name" value="Phosphoglycerate_kinase"/>
    <property type="match status" value="1"/>
</dbReference>
<evidence type="ECO:0000256" key="12">
    <source>
        <dbReference type="ARBA" id="ARBA00022840"/>
    </source>
</evidence>
<dbReference type="PIRSF" id="PIRSF000724">
    <property type="entry name" value="Pgk"/>
    <property type="match status" value="1"/>
</dbReference>
<proteinExistence type="inferred from homology"/>
<comment type="subunit">
    <text evidence="5 18">Monomer.</text>
</comment>
<dbReference type="PANTHER" id="PTHR11406">
    <property type="entry name" value="PHOSPHOGLYCERATE KINASE"/>
    <property type="match status" value="1"/>
</dbReference>
<dbReference type="InterPro" id="IPR036043">
    <property type="entry name" value="Phosphoglycerate_kinase_sf"/>
</dbReference>
<dbReference type="EC" id="2.7.2.3" evidence="6 17"/>
<dbReference type="InterPro" id="IPR015911">
    <property type="entry name" value="Phosphoglycerate_kinase_CS"/>
</dbReference>
<comment type="similarity">
    <text evidence="4 17">Belongs to the phosphoglycerate kinase family.</text>
</comment>
<keyword evidence="20" id="KW-1185">Reference proteome</keyword>
<evidence type="ECO:0000256" key="2">
    <source>
        <dbReference type="ARBA" id="ARBA00001946"/>
    </source>
</evidence>
<feature type="binding site" evidence="15">
    <location>
        <begin position="27"/>
        <end position="29"/>
    </location>
    <ligand>
        <name>substrate</name>
    </ligand>
</feature>
<dbReference type="GO" id="GO:0046872">
    <property type="term" value="F:metal ion binding"/>
    <property type="evidence" value="ECO:0007669"/>
    <property type="project" value="UniProtKB-KW"/>
</dbReference>
<evidence type="ECO:0000256" key="9">
    <source>
        <dbReference type="ARBA" id="ARBA00022723"/>
    </source>
</evidence>
<dbReference type="Pfam" id="PF00162">
    <property type="entry name" value="PGK"/>
    <property type="match status" value="1"/>
</dbReference>
<dbReference type="RefSeq" id="XP_067803732.1">
    <property type="nucleotide sequence ID" value="XM_067947168.1"/>
</dbReference>
<gene>
    <name evidence="19" type="ORF">BdWA1_002139</name>
</gene>
<dbReference type="PANTHER" id="PTHR11406:SF0">
    <property type="entry name" value="PHOSPHOGLYCERATE KINASE"/>
    <property type="match status" value="1"/>
</dbReference>
<evidence type="ECO:0000256" key="15">
    <source>
        <dbReference type="PIRSR" id="PIRSR000724-1"/>
    </source>
</evidence>
<accession>A0AAD9PLJ5</accession>
<evidence type="ECO:0000256" key="8">
    <source>
        <dbReference type="ARBA" id="ARBA00022679"/>
    </source>
</evidence>
<dbReference type="KEGG" id="bdw:94336437"/>
<evidence type="ECO:0000256" key="10">
    <source>
        <dbReference type="ARBA" id="ARBA00022741"/>
    </source>
</evidence>
<dbReference type="GO" id="GO:0006094">
    <property type="term" value="P:gluconeogenesis"/>
    <property type="evidence" value="ECO:0007669"/>
    <property type="project" value="TreeGrafter"/>
</dbReference>
<evidence type="ECO:0000256" key="6">
    <source>
        <dbReference type="ARBA" id="ARBA00013061"/>
    </source>
</evidence>
<dbReference type="InterPro" id="IPR001576">
    <property type="entry name" value="Phosphoglycerate_kinase"/>
</dbReference>
<feature type="binding site" evidence="15">
    <location>
        <position position="42"/>
    </location>
    <ligand>
        <name>(2R)-3-phosphoglycerate</name>
        <dbReference type="ChEBI" id="CHEBI:58272"/>
    </ligand>
</feature>
<dbReference type="HAMAP" id="MF_00145">
    <property type="entry name" value="Phosphoglyc_kinase"/>
    <property type="match status" value="1"/>
</dbReference>
<dbReference type="AlphaFoldDB" id="A0AAD9PLJ5"/>
<evidence type="ECO:0000256" key="7">
    <source>
        <dbReference type="ARBA" id="ARBA00016471"/>
    </source>
</evidence>
<evidence type="ECO:0000256" key="13">
    <source>
        <dbReference type="ARBA" id="ARBA00022842"/>
    </source>
</evidence>
<dbReference type="FunFam" id="3.40.50.1260:FF:000006">
    <property type="entry name" value="Phosphoglycerate kinase"/>
    <property type="match status" value="1"/>
</dbReference>
<comment type="caution">
    <text evidence="19">The sequence shown here is derived from an EMBL/GenBank/DDBJ whole genome shotgun (WGS) entry which is preliminary data.</text>
</comment>
<evidence type="ECO:0000256" key="16">
    <source>
        <dbReference type="PIRSR" id="PIRSR000724-2"/>
    </source>
</evidence>
<dbReference type="InterPro" id="IPR015824">
    <property type="entry name" value="Phosphoglycerate_kinase_N"/>
</dbReference>
<protein>
    <recommendedName>
        <fullName evidence="7 17">Phosphoglycerate kinase</fullName>
        <ecNumber evidence="6 17">2.7.2.3</ecNumber>
    </recommendedName>
</protein>
<evidence type="ECO:0000313" key="20">
    <source>
        <dbReference type="Proteomes" id="UP001214638"/>
    </source>
</evidence>
<keyword evidence="14" id="KW-0324">Glycolysis</keyword>
<comment type="pathway">
    <text evidence="3 17">Carbohydrate degradation; glycolysis; pyruvate from D-glyceraldehyde 3-phosphate: step 2/5.</text>
</comment>
<dbReference type="GO" id="GO:0005829">
    <property type="term" value="C:cytosol"/>
    <property type="evidence" value="ECO:0007669"/>
    <property type="project" value="TreeGrafter"/>
</dbReference>
<comment type="cofactor">
    <cofactor evidence="2">
        <name>Mg(2+)</name>
        <dbReference type="ChEBI" id="CHEBI:18420"/>
    </cofactor>
</comment>
<feature type="binding site" evidence="16">
    <location>
        <position position="342"/>
    </location>
    <ligand>
        <name>ATP</name>
        <dbReference type="ChEBI" id="CHEBI:30616"/>
    </ligand>
</feature>
<evidence type="ECO:0000256" key="14">
    <source>
        <dbReference type="ARBA" id="ARBA00023152"/>
    </source>
</evidence>
<dbReference type="GeneID" id="94336437"/>
<evidence type="ECO:0000313" key="19">
    <source>
        <dbReference type="EMBL" id="KAK2196890.1"/>
    </source>
</evidence>
<name>A0AAD9PLJ5_9APIC</name>
<dbReference type="Gene3D" id="3.40.50.1260">
    <property type="entry name" value="Phosphoglycerate kinase, N-terminal domain"/>
    <property type="match status" value="3"/>
</dbReference>
<evidence type="ECO:0000256" key="4">
    <source>
        <dbReference type="ARBA" id="ARBA00008982"/>
    </source>
</evidence>
<feature type="binding site" evidence="16">
    <location>
        <begin position="371"/>
        <end position="374"/>
    </location>
    <ligand>
        <name>ATP</name>
        <dbReference type="ChEBI" id="CHEBI:30616"/>
    </ligand>
</feature>
<organism evidence="19 20">
    <name type="scientific">Babesia duncani</name>
    <dbReference type="NCBI Taxonomy" id="323732"/>
    <lineage>
        <taxon>Eukaryota</taxon>
        <taxon>Sar</taxon>
        <taxon>Alveolata</taxon>
        <taxon>Apicomplexa</taxon>
        <taxon>Aconoidasida</taxon>
        <taxon>Piroplasmida</taxon>
        <taxon>Babesiidae</taxon>
        <taxon>Babesia</taxon>
    </lineage>
</organism>
<dbReference type="GO" id="GO:0005524">
    <property type="term" value="F:ATP binding"/>
    <property type="evidence" value="ECO:0007669"/>
    <property type="project" value="UniProtKB-KW"/>
</dbReference>
<evidence type="ECO:0000256" key="1">
    <source>
        <dbReference type="ARBA" id="ARBA00000642"/>
    </source>
</evidence>
<feature type="binding site" evidence="15">
    <location>
        <position position="126"/>
    </location>
    <ligand>
        <name>(2R)-3-phosphoglycerate</name>
        <dbReference type="ChEBI" id="CHEBI:58272"/>
    </ligand>
</feature>
<keyword evidence="12 16" id="KW-0067">ATP-binding</keyword>
<evidence type="ECO:0000256" key="3">
    <source>
        <dbReference type="ARBA" id="ARBA00004838"/>
    </source>
</evidence>